<dbReference type="PANTHER" id="PTHR45640">
    <property type="entry name" value="HEAT SHOCK PROTEIN HSP-12.2-RELATED"/>
    <property type="match status" value="1"/>
</dbReference>
<dbReference type="GO" id="GO:0042026">
    <property type="term" value="P:protein refolding"/>
    <property type="evidence" value="ECO:0007669"/>
    <property type="project" value="TreeGrafter"/>
</dbReference>
<dbReference type="PIRSF" id="PIRSF036514">
    <property type="entry name" value="Sm_HSP_B1"/>
    <property type="match status" value="1"/>
</dbReference>
<dbReference type="Pfam" id="PF00525">
    <property type="entry name" value="Crystallin"/>
    <property type="match status" value="1"/>
</dbReference>
<evidence type="ECO:0000256" key="1">
    <source>
        <dbReference type="ARBA" id="ARBA00022613"/>
    </source>
</evidence>
<dbReference type="GO" id="GO:0005212">
    <property type="term" value="F:structural constituent of eye lens"/>
    <property type="evidence" value="ECO:0007669"/>
    <property type="project" value="UniProtKB-KW"/>
</dbReference>
<dbReference type="PRINTS" id="PR00299">
    <property type="entry name" value="ACRYSTALLIN"/>
</dbReference>
<organism evidence="10 11">
    <name type="scientific">Geotrypetes seraphini</name>
    <name type="common">Gaboon caecilian</name>
    <name type="synonym">Caecilia seraphini</name>
    <dbReference type="NCBI Taxonomy" id="260995"/>
    <lineage>
        <taxon>Eukaryota</taxon>
        <taxon>Metazoa</taxon>
        <taxon>Chordata</taxon>
        <taxon>Craniata</taxon>
        <taxon>Vertebrata</taxon>
        <taxon>Euteleostomi</taxon>
        <taxon>Amphibia</taxon>
        <taxon>Gymnophiona</taxon>
        <taxon>Geotrypetes</taxon>
    </lineage>
</organism>
<evidence type="ECO:0000313" key="11">
    <source>
        <dbReference type="RefSeq" id="XP_033770013.1"/>
    </source>
</evidence>
<dbReference type="PROSITE" id="PS01031">
    <property type="entry name" value="SHSP"/>
    <property type="match status" value="1"/>
</dbReference>
<accession>A0A6P8P4H3</accession>
<dbReference type="GO" id="GO:0009408">
    <property type="term" value="P:response to heat"/>
    <property type="evidence" value="ECO:0007669"/>
    <property type="project" value="TreeGrafter"/>
</dbReference>
<dbReference type="InterPro" id="IPR001436">
    <property type="entry name" value="Alpha-crystallin/sHSP_animal"/>
</dbReference>
<evidence type="ECO:0000256" key="2">
    <source>
        <dbReference type="ARBA" id="ARBA00022723"/>
    </source>
</evidence>
<comment type="similarity">
    <text evidence="4 6 7">Belongs to the small heat shock protein (HSP20) family.</text>
</comment>
<dbReference type="Gene3D" id="2.60.40.790">
    <property type="match status" value="1"/>
</dbReference>
<keyword evidence="2 5" id="KW-0479">Metal-binding</keyword>
<feature type="domain" description="SHSP" evidence="9">
    <location>
        <begin position="58"/>
        <end position="167"/>
    </location>
</feature>
<evidence type="ECO:0000256" key="7">
    <source>
        <dbReference type="RuleBase" id="RU003616"/>
    </source>
</evidence>
<feature type="binding site" evidence="5">
    <location>
        <position position="106"/>
    </location>
    <ligand>
        <name>Zn(2+)</name>
        <dbReference type="ChEBI" id="CHEBI:29105"/>
        <label>1</label>
    </ligand>
</feature>
<keyword evidence="1" id="KW-0273">Eye lens protein</keyword>
<feature type="binding site" evidence="5">
    <location>
        <position position="113"/>
    </location>
    <ligand>
        <name>Zn(2+)</name>
        <dbReference type="ChEBI" id="CHEBI:29105"/>
        <label>1</label>
    </ligand>
</feature>
<evidence type="ECO:0000256" key="3">
    <source>
        <dbReference type="ARBA" id="ARBA00022833"/>
    </source>
</evidence>
<keyword evidence="10" id="KW-1185">Reference proteome</keyword>
<evidence type="ECO:0000256" key="8">
    <source>
        <dbReference type="SAM" id="MobiDB-lite"/>
    </source>
</evidence>
<dbReference type="GO" id="GO:0005737">
    <property type="term" value="C:cytoplasm"/>
    <property type="evidence" value="ECO:0007669"/>
    <property type="project" value="TreeGrafter"/>
</dbReference>
<dbReference type="OrthoDB" id="1431247at2759"/>
<dbReference type="InterPro" id="IPR008978">
    <property type="entry name" value="HSP20-like_chaperone"/>
</dbReference>
<dbReference type="PANTHER" id="PTHR45640:SF36">
    <property type="entry name" value="HEAT SHOCK PROTEIN BETA-6"/>
    <property type="match status" value="1"/>
</dbReference>
<dbReference type="GeneID" id="117345456"/>
<keyword evidence="3 5" id="KW-0862">Zinc</keyword>
<evidence type="ECO:0000256" key="6">
    <source>
        <dbReference type="PROSITE-ProRule" id="PRU00285"/>
    </source>
</evidence>
<gene>
    <name evidence="11" type="primary">HSPB6</name>
</gene>
<keyword evidence="11" id="KW-0346">Stress response</keyword>
<dbReference type="GO" id="GO:0046872">
    <property type="term" value="F:metal ion binding"/>
    <property type="evidence" value="ECO:0007669"/>
    <property type="project" value="UniProtKB-KW"/>
</dbReference>
<dbReference type="InterPro" id="IPR002068">
    <property type="entry name" value="A-crystallin/Hsp20_dom"/>
</dbReference>
<sequence>MDVTIHHPWMRRPMMSPLPFFPQRLFDQRFGEGLLETDLVPPPSMSSSLWPYYSRTPSMQFPAETGLSEVKLDKDNFSVLLDVKHFSPDEINLKVVGDHVEVHAKHEEKQDEHGFISREFHRRYLIPKVVNPSAITSSLSPDGVLSITAPTTPSAKPEERTIPITRTDKPAVASK</sequence>
<evidence type="ECO:0000313" key="10">
    <source>
        <dbReference type="Proteomes" id="UP000515159"/>
    </source>
</evidence>
<dbReference type="InParanoid" id="A0A6P8P4H3"/>
<dbReference type="CTD" id="126393"/>
<name>A0A6P8P4H3_GEOSA</name>
<dbReference type="GO" id="GO:0051082">
    <property type="term" value="F:unfolded protein binding"/>
    <property type="evidence" value="ECO:0007669"/>
    <property type="project" value="TreeGrafter"/>
</dbReference>
<dbReference type="InterPro" id="IPR003090">
    <property type="entry name" value="Alpha-crystallin_N"/>
</dbReference>
<feature type="binding site" evidence="5">
    <location>
        <position position="108"/>
    </location>
    <ligand>
        <name>Zn(2+)</name>
        <dbReference type="ChEBI" id="CHEBI:29105"/>
        <label>1</label>
    </ligand>
</feature>
<dbReference type="Pfam" id="PF00011">
    <property type="entry name" value="HSP20"/>
    <property type="match status" value="1"/>
</dbReference>
<feature type="region of interest" description="Disordered" evidence="8">
    <location>
        <begin position="149"/>
        <end position="175"/>
    </location>
</feature>
<dbReference type="AlphaFoldDB" id="A0A6P8P4H3"/>
<protein>
    <submittedName>
        <fullName evidence="11">Heat shock protein beta-6</fullName>
    </submittedName>
</protein>
<dbReference type="RefSeq" id="XP_033770013.1">
    <property type="nucleotide sequence ID" value="XM_033914122.1"/>
</dbReference>
<dbReference type="KEGG" id="gsh:117345456"/>
<proteinExistence type="inferred from homology"/>
<reference evidence="11" key="1">
    <citation type="submission" date="2025-08" db="UniProtKB">
        <authorList>
            <consortium name="RefSeq"/>
        </authorList>
    </citation>
    <scope>IDENTIFICATION</scope>
</reference>
<dbReference type="SUPFAM" id="SSF49764">
    <property type="entry name" value="HSP20-like chaperones"/>
    <property type="match status" value="1"/>
</dbReference>
<evidence type="ECO:0000256" key="5">
    <source>
        <dbReference type="PIRSR" id="PIRSR036514-1"/>
    </source>
</evidence>
<feature type="compositionally biased region" description="Basic and acidic residues" evidence="8">
    <location>
        <begin position="156"/>
        <end position="169"/>
    </location>
</feature>
<dbReference type="InterPro" id="IPR055269">
    <property type="entry name" value="Alpha-crystallin/HSP_16"/>
</dbReference>
<dbReference type="GO" id="GO:0005634">
    <property type="term" value="C:nucleus"/>
    <property type="evidence" value="ECO:0007669"/>
    <property type="project" value="TreeGrafter"/>
</dbReference>
<dbReference type="GO" id="GO:0043066">
    <property type="term" value="P:negative regulation of apoptotic process"/>
    <property type="evidence" value="ECO:0007669"/>
    <property type="project" value="TreeGrafter"/>
</dbReference>
<evidence type="ECO:0000256" key="4">
    <source>
        <dbReference type="PIRNR" id="PIRNR036514"/>
    </source>
</evidence>
<dbReference type="Proteomes" id="UP000515159">
    <property type="component" value="Chromosome 11"/>
</dbReference>
<evidence type="ECO:0000259" key="9">
    <source>
        <dbReference type="PROSITE" id="PS01031"/>
    </source>
</evidence>